<dbReference type="PANTHER" id="PTHR43591:SF24">
    <property type="entry name" value="2-METHOXY-6-POLYPRENYL-1,4-BENZOQUINOL METHYLASE, MITOCHONDRIAL"/>
    <property type="match status" value="1"/>
</dbReference>
<feature type="domain" description="Methyltransferase type 11" evidence="1">
    <location>
        <begin position="40"/>
        <end position="135"/>
    </location>
</feature>
<dbReference type="InterPro" id="IPR013216">
    <property type="entry name" value="Methyltransf_11"/>
</dbReference>
<proteinExistence type="predicted"/>
<evidence type="ECO:0000259" key="1">
    <source>
        <dbReference type="Pfam" id="PF08241"/>
    </source>
</evidence>
<dbReference type="CDD" id="cd02440">
    <property type="entry name" value="AdoMet_MTases"/>
    <property type="match status" value="1"/>
</dbReference>
<dbReference type="Proteomes" id="UP001501490">
    <property type="component" value="Unassembled WGS sequence"/>
</dbReference>
<reference evidence="3" key="1">
    <citation type="journal article" date="2019" name="Int. J. Syst. Evol. Microbiol.">
        <title>The Global Catalogue of Microorganisms (GCM) 10K type strain sequencing project: providing services to taxonomists for standard genome sequencing and annotation.</title>
        <authorList>
            <consortium name="The Broad Institute Genomics Platform"/>
            <consortium name="The Broad Institute Genome Sequencing Center for Infectious Disease"/>
            <person name="Wu L."/>
            <person name="Ma J."/>
        </authorList>
    </citation>
    <scope>NUCLEOTIDE SEQUENCE [LARGE SCALE GENOMIC DNA]</scope>
    <source>
        <strain evidence="3">JCM 16929</strain>
    </source>
</reference>
<keyword evidence="3" id="KW-1185">Reference proteome</keyword>
<organism evidence="2 3">
    <name type="scientific">Microlunatus ginsengisoli</name>
    <dbReference type="NCBI Taxonomy" id="363863"/>
    <lineage>
        <taxon>Bacteria</taxon>
        <taxon>Bacillati</taxon>
        <taxon>Actinomycetota</taxon>
        <taxon>Actinomycetes</taxon>
        <taxon>Propionibacteriales</taxon>
        <taxon>Propionibacteriaceae</taxon>
        <taxon>Microlunatus</taxon>
    </lineage>
</organism>
<dbReference type="Gene3D" id="3.40.50.150">
    <property type="entry name" value="Vaccinia Virus protein VP39"/>
    <property type="match status" value="1"/>
</dbReference>
<protein>
    <recommendedName>
        <fullName evidence="1">Methyltransferase type 11 domain-containing protein</fullName>
    </recommendedName>
</protein>
<dbReference type="Pfam" id="PF08241">
    <property type="entry name" value="Methyltransf_11"/>
    <property type="match status" value="1"/>
</dbReference>
<evidence type="ECO:0000313" key="3">
    <source>
        <dbReference type="Proteomes" id="UP001501490"/>
    </source>
</evidence>
<name>A0ABP7A6P3_9ACTN</name>
<gene>
    <name evidence="2" type="ORF">GCM10022236_30400</name>
</gene>
<comment type="caution">
    <text evidence="2">The sequence shown here is derived from an EMBL/GenBank/DDBJ whole genome shotgun (WGS) entry which is preliminary data.</text>
</comment>
<dbReference type="SUPFAM" id="SSF53335">
    <property type="entry name" value="S-adenosyl-L-methionine-dependent methyltransferases"/>
    <property type="match status" value="1"/>
</dbReference>
<dbReference type="InterPro" id="IPR029063">
    <property type="entry name" value="SAM-dependent_MTases_sf"/>
</dbReference>
<dbReference type="EMBL" id="BAABAB010000022">
    <property type="protein sequence ID" value="GAA3626058.1"/>
    <property type="molecule type" value="Genomic_DNA"/>
</dbReference>
<dbReference type="PANTHER" id="PTHR43591">
    <property type="entry name" value="METHYLTRANSFERASE"/>
    <property type="match status" value="1"/>
</dbReference>
<sequence length="182" mass="19519">MHGFVVRPYDLVVGGVLMRGTYAAIAELLATTMPTDGTVIDIGTGPGRVPVLVGRRRHDLEVIGIDPSADMLQRARKRAAGIANVAFVEAGSEDLPLESNSVDAVISSLSSHHWADVKAAVAEQTRVLKFGGRLWLIDMNRHIADDLRATVARAGLSLLDEPNPLPRGARRRFTVIAALKPG</sequence>
<accession>A0ABP7A6P3</accession>
<evidence type="ECO:0000313" key="2">
    <source>
        <dbReference type="EMBL" id="GAA3626058.1"/>
    </source>
</evidence>